<proteinExistence type="predicted"/>
<organism evidence="2 3">
    <name type="scientific">Mycena metata</name>
    <dbReference type="NCBI Taxonomy" id="1033252"/>
    <lineage>
        <taxon>Eukaryota</taxon>
        <taxon>Fungi</taxon>
        <taxon>Dikarya</taxon>
        <taxon>Basidiomycota</taxon>
        <taxon>Agaricomycotina</taxon>
        <taxon>Agaricomycetes</taxon>
        <taxon>Agaricomycetidae</taxon>
        <taxon>Agaricales</taxon>
        <taxon>Marasmiineae</taxon>
        <taxon>Mycenaceae</taxon>
        <taxon>Mycena</taxon>
    </lineage>
</organism>
<dbReference type="Proteomes" id="UP001215598">
    <property type="component" value="Unassembled WGS sequence"/>
</dbReference>
<protein>
    <submittedName>
        <fullName evidence="2">Uncharacterized protein</fullName>
    </submittedName>
</protein>
<evidence type="ECO:0000256" key="1">
    <source>
        <dbReference type="SAM" id="MobiDB-lite"/>
    </source>
</evidence>
<feature type="region of interest" description="Disordered" evidence="1">
    <location>
        <begin position="89"/>
        <end position="140"/>
    </location>
</feature>
<dbReference type="EMBL" id="JARKIB010000544">
    <property type="protein sequence ID" value="KAJ7700974.1"/>
    <property type="molecule type" value="Genomic_DNA"/>
</dbReference>
<keyword evidence="3" id="KW-1185">Reference proteome</keyword>
<gene>
    <name evidence="2" type="ORF">B0H16DRAFT_1748848</name>
</gene>
<dbReference type="AlphaFoldDB" id="A0AAD7DWQ1"/>
<name>A0AAD7DWQ1_9AGAR</name>
<reference evidence="2" key="1">
    <citation type="submission" date="2023-03" db="EMBL/GenBank/DDBJ databases">
        <title>Massive genome expansion in bonnet fungi (Mycena s.s.) driven by repeated elements and novel gene families across ecological guilds.</title>
        <authorList>
            <consortium name="Lawrence Berkeley National Laboratory"/>
            <person name="Harder C.B."/>
            <person name="Miyauchi S."/>
            <person name="Viragh M."/>
            <person name="Kuo A."/>
            <person name="Thoen E."/>
            <person name="Andreopoulos B."/>
            <person name="Lu D."/>
            <person name="Skrede I."/>
            <person name="Drula E."/>
            <person name="Henrissat B."/>
            <person name="Morin E."/>
            <person name="Kohler A."/>
            <person name="Barry K."/>
            <person name="LaButti K."/>
            <person name="Morin E."/>
            <person name="Salamov A."/>
            <person name="Lipzen A."/>
            <person name="Mereny Z."/>
            <person name="Hegedus B."/>
            <person name="Baldrian P."/>
            <person name="Stursova M."/>
            <person name="Weitz H."/>
            <person name="Taylor A."/>
            <person name="Grigoriev I.V."/>
            <person name="Nagy L.G."/>
            <person name="Martin F."/>
            <person name="Kauserud H."/>
        </authorList>
    </citation>
    <scope>NUCLEOTIDE SEQUENCE</scope>
    <source>
        <strain evidence="2">CBHHK182m</strain>
    </source>
</reference>
<comment type="caution">
    <text evidence="2">The sequence shown here is derived from an EMBL/GenBank/DDBJ whole genome shotgun (WGS) entry which is preliminary data.</text>
</comment>
<accession>A0AAD7DWQ1</accession>
<evidence type="ECO:0000313" key="2">
    <source>
        <dbReference type="EMBL" id="KAJ7700974.1"/>
    </source>
</evidence>
<feature type="compositionally biased region" description="Acidic residues" evidence="1">
    <location>
        <begin position="91"/>
        <end position="105"/>
    </location>
</feature>
<sequence length="318" mass="35947">MANVDPLELLFHELTDGPNGIGLEDFLLFLRRKAAADQFVDATHQAGERFLEFQDLERESGLSPALNESLTDATIERAGVILKAIVREMSVDEDPSSEEEGDGDNESSNAMSVDLECSSASEDHQESDQEEEEESEDQYLREGNYLTTRSADEEPEYGTILPVSRPHPYPCERMDSTRRILRVIFWTMAYHPGYHGDWEAVTATLVHPQHYPLPPGNFTWRDFMVYSVAEQRWRRIGEGLNLVGRSSVLLFRRLTLLERQCPGLAGWRYLVDQGTSFLDSDDEEMEEEDELQSDAESAAMTAVEGVPGSSFNNPFIID</sequence>
<feature type="compositionally biased region" description="Acidic residues" evidence="1">
    <location>
        <begin position="128"/>
        <end position="137"/>
    </location>
</feature>
<evidence type="ECO:0000313" key="3">
    <source>
        <dbReference type="Proteomes" id="UP001215598"/>
    </source>
</evidence>